<dbReference type="EMBL" id="JRXE01000005">
    <property type="protein sequence ID" value="KOC91485.1"/>
    <property type="molecule type" value="Genomic_DNA"/>
</dbReference>
<dbReference type="Pfam" id="PF00857">
    <property type="entry name" value="Isochorismatase"/>
    <property type="match status" value="1"/>
</dbReference>
<evidence type="ECO:0000256" key="1">
    <source>
        <dbReference type="ARBA" id="ARBA00022801"/>
    </source>
</evidence>
<dbReference type="AlphaFoldDB" id="A0A0L7TD64"/>
<evidence type="ECO:0000313" key="3">
    <source>
        <dbReference type="EMBL" id="KOC91485.1"/>
    </source>
</evidence>
<evidence type="ECO:0000313" key="5">
    <source>
        <dbReference type="Proteomes" id="UP000036851"/>
    </source>
</evidence>
<name>A0A0L7TD64_9GAMM</name>
<keyword evidence="1 4" id="KW-0378">Hydrolase</keyword>
<dbReference type="GO" id="GO:0016787">
    <property type="term" value="F:hydrolase activity"/>
    <property type="evidence" value="ECO:0007669"/>
    <property type="project" value="UniProtKB-KW"/>
</dbReference>
<dbReference type="InterPro" id="IPR036380">
    <property type="entry name" value="Isochorismatase-like_sf"/>
</dbReference>
<dbReference type="InterPro" id="IPR000868">
    <property type="entry name" value="Isochorismatase-like_dom"/>
</dbReference>
<feature type="domain" description="Isochorismatase-like" evidence="2">
    <location>
        <begin position="4"/>
        <end position="143"/>
    </location>
</feature>
<dbReference type="Gene3D" id="3.40.50.850">
    <property type="entry name" value="Isochorismatase-like"/>
    <property type="match status" value="1"/>
</dbReference>
<dbReference type="PANTHER" id="PTHR43540:SF6">
    <property type="entry name" value="ISOCHORISMATASE-LIKE DOMAIN-CONTAINING PROTEIN"/>
    <property type="match status" value="1"/>
</dbReference>
<dbReference type="OrthoDB" id="1157330at2"/>
<evidence type="ECO:0000259" key="2">
    <source>
        <dbReference type="Pfam" id="PF00857"/>
    </source>
</evidence>
<evidence type="ECO:0000313" key="6">
    <source>
        <dbReference type="Proteomes" id="UP000037088"/>
    </source>
</evidence>
<reference evidence="5 6" key="1">
    <citation type="journal article" date="2015" name="Int. J. Syst. Evol. Microbiol.">
        <title>Erwinia iniecta sp. nov., isolated from Russian wheat aphids (Diuraphis noxia).</title>
        <authorList>
            <person name="Campillo T."/>
            <person name="Luna E."/>
            <person name="Portier P."/>
            <person name="Fischer-Le Saux M."/>
            <person name="Lapitan N."/>
            <person name="Tisserat N.A."/>
            <person name="Leach J.E."/>
        </authorList>
    </citation>
    <scope>NUCLEOTIDE SEQUENCE [LARGE SCALE GENOMIC DNA]</scope>
    <source>
        <strain evidence="3 6">B120</strain>
        <strain evidence="4 5">B149</strain>
    </source>
</reference>
<keyword evidence="6" id="KW-1185">Reference proteome</keyword>
<organism evidence="4 5">
    <name type="scientific">Winslowiella iniecta</name>
    <dbReference type="NCBI Taxonomy" id="1560201"/>
    <lineage>
        <taxon>Bacteria</taxon>
        <taxon>Pseudomonadati</taxon>
        <taxon>Pseudomonadota</taxon>
        <taxon>Gammaproteobacteria</taxon>
        <taxon>Enterobacterales</taxon>
        <taxon>Erwiniaceae</taxon>
        <taxon>Winslowiella</taxon>
    </lineage>
</organism>
<dbReference type="RefSeq" id="WP_052898048.1">
    <property type="nucleotide sequence ID" value="NZ_JRXE01000005.1"/>
</dbReference>
<protein>
    <submittedName>
        <fullName evidence="4">Hydrolase</fullName>
    </submittedName>
</protein>
<dbReference type="PATRIC" id="fig|1560201.3.peg.934"/>
<gene>
    <name evidence="3" type="ORF">NG42_04330</name>
    <name evidence="4" type="ORF">NG43_11305</name>
</gene>
<dbReference type="InterPro" id="IPR050272">
    <property type="entry name" value="Isochorismatase-like_hydrls"/>
</dbReference>
<sequence length="180" mass="20403">MSKTALLLIDNQQSFYQRGYSETAETPAFEQKISQLIVGCQQKGIPLIDVFHVEAEGPFSRESGLVERLPFLHHQADKTFYKHVHNALTESGLESWLREQQITEVIISGLRTEQCCETTARVASDLGYNVIYITEATLTFPITHNGVTLSVADLRHHTESVLINRFAKIRTVEQCLQELE</sequence>
<dbReference type="EMBL" id="JRXF01000016">
    <property type="protein sequence ID" value="KOC93181.1"/>
    <property type="molecule type" value="Genomic_DNA"/>
</dbReference>
<evidence type="ECO:0000313" key="4">
    <source>
        <dbReference type="EMBL" id="KOC93181.1"/>
    </source>
</evidence>
<dbReference type="STRING" id="1560201.NG42_04330"/>
<comment type="caution">
    <text evidence="4">The sequence shown here is derived from an EMBL/GenBank/DDBJ whole genome shotgun (WGS) entry which is preliminary data.</text>
</comment>
<proteinExistence type="predicted"/>
<dbReference type="SUPFAM" id="SSF52499">
    <property type="entry name" value="Isochorismatase-like hydrolases"/>
    <property type="match status" value="1"/>
</dbReference>
<dbReference type="PANTHER" id="PTHR43540">
    <property type="entry name" value="PEROXYUREIDOACRYLATE/UREIDOACRYLATE AMIDOHYDROLASE-RELATED"/>
    <property type="match status" value="1"/>
</dbReference>
<dbReference type="Proteomes" id="UP000036851">
    <property type="component" value="Unassembled WGS sequence"/>
</dbReference>
<dbReference type="Proteomes" id="UP000037088">
    <property type="component" value="Unassembled WGS sequence"/>
</dbReference>
<accession>A0A0L7TD64</accession>